<dbReference type="KEGG" id="barh:WN72_40595"/>
<dbReference type="RefSeq" id="WP_092217683.1">
    <property type="nucleotide sequence ID" value="NZ_CP030050.1"/>
</dbReference>
<name>A0AAE7TKQ2_9BRAD</name>
<dbReference type="NCBIfam" id="NF041924">
    <property type="entry name" value="QatB"/>
    <property type="match status" value="1"/>
</dbReference>
<organism evidence="1 2">
    <name type="scientific">Bradyrhizobium arachidis</name>
    <dbReference type="NCBI Taxonomy" id="858423"/>
    <lineage>
        <taxon>Bacteria</taxon>
        <taxon>Pseudomonadati</taxon>
        <taxon>Pseudomonadota</taxon>
        <taxon>Alphaproteobacteria</taxon>
        <taxon>Hyphomicrobiales</taxon>
        <taxon>Nitrobacteraceae</taxon>
        <taxon>Bradyrhizobium</taxon>
    </lineage>
</organism>
<accession>A0AAE7TKQ2</accession>
<dbReference type="Proteomes" id="UP000594015">
    <property type="component" value="Chromosome"/>
</dbReference>
<gene>
    <name evidence="1" type="ORF">WN72_40595</name>
</gene>
<evidence type="ECO:0000313" key="1">
    <source>
        <dbReference type="EMBL" id="QOZ71890.1"/>
    </source>
</evidence>
<protein>
    <submittedName>
        <fullName evidence="1">Uncharacterized protein</fullName>
    </submittedName>
</protein>
<dbReference type="EMBL" id="CP030050">
    <property type="protein sequence ID" value="QOZ71890.1"/>
    <property type="molecule type" value="Genomic_DNA"/>
</dbReference>
<reference evidence="1 2" key="1">
    <citation type="submission" date="2018-06" db="EMBL/GenBank/DDBJ databases">
        <title>Comparative genomics of Bradyrhizobium nodulating Arachidis hypogaea.</title>
        <authorList>
            <person name="Li Y."/>
        </authorList>
    </citation>
    <scope>NUCLEOTIDE SEQUENCE [LARGE SCALE GENOMIC DNA]</scope>
    <source>
        <strain evidence="1 2">CCBAU 051107</strain>
    </source>
</reference>
<evidence type="ECO:0000313" key="2">
    <source>
        <dbReference type="Proteomes" id="UP000594015"/>
    </source>
</evidence>
<sequence>MGTSGSYGGAGNGSPLVPSWLNDPAAATAPVIPAPAPAAAPGAAPGALPALPLTVPNVPPQQAPMPSRFTAPRTNFSRFARSGGTDRAALGRAVSGYVSTAAGGARQAARRMGSSRQAGARLYSFLADAQARGPVEALRALNLQALAGRPIEDVFLGLAEYICPPGGSVDEGIARDAFIDTIADLADQGITDFNALTPDQMQTVFEMFAAHAIEARICNDIGNNSIKLPTDTAAVERVQAQLYDFVQRAVSDALGAARPTASALTPQQALQHVDAVYEAAYDFLQTLGDAESER</sequence>
<dbReference type="AlphaFoldDB" id="A0AAE7TKQ2"/>
<dbReference type="InterPro" id="IPR049675">
    <property type="entry name" value="QatB"/>
</dbReference>
<proteinExistence type="predicted"/>